<reference evidence="2 3" key="1">
    <citation type="submission" date="2017-09" db="EMBL/GenBank/DDBJ databases">
        <title>Comparative genomics of rhizobia isolated from Phaseolus vulgaris in China.</title>
        <authorList>
            <person name="Tong W."/>
        </authorList>
    </citation>
    <scope>NUCLEOTIDE SEQUENCE [LARGE SCALE GENOMIC DNA]</scope>
    <source>
        <strain evidence="2 3">L101</strain>
    </source>
</reference>
<sequence length="776" mass="84408">MKRKAHLFGIRHHGPGSAALLKGALDALDPACVLIEGSTEGDALIQHAALPGMKPPLAMLFYAADEAANAVFAPFAEFSPEWVAMQWALAHGRPVRFIDWPAAVSLALTKAAREERLAALERKAAELTENSDGEDPEEGASEAPTIRLDPLDLLAEAAGYGDGESFWNVLIEQHGSGQSPLEIFAAIEAAMTEARQHQADAGGMSDAEWLREKRREAFMRGHIRDALKQHDGEVAVVIGAWHVGGLRTETTVAEDRAIVKDLPRVKVEATWAPWSDGRLSYASGYGAGVISPGWYRHLWSLYSSDRHDGPEAFAAVWQARTAALLRQEGFDASTASAIEAARLALGLASMRGLSVPGLAEMRDASLSSLCHGDDIPLAMIERRLYIGSRIGEIDEAVPQMPLAKDFELWCRRTRLKPEETASEIKLDLRSEAGLLKSTFLHRLNLIGVHWGRLIDAEAGRGTYREIWSLAWSPDMSVGLAEAFVWGLTIEQAAAAATIDRGRNANGIAALSELVRGALVADLPEAASACIDLLQAAAVQNNDITDLMNAVAPLVRIVRYGTARKLPEPELRALITALSVEVNAGVRIGSRQLDDDAASQRIIAMRAYDEALGLFGDPALLAEWRRQLALLVDDEQAAAPVVGFSLRRLHDLSLWDEPRLSAAFSRQIVGESPTRAGAFIEAFISGSAEVLIQDQTLLFLIDEWLCGLDEEVFVESLPLFRRALTGFDAVGRKRIMERIAGGRKERSAAPDVIEDNPAFERALPLLKTILGMDAHDF</sequence>
<organism evidence="2 3">
    <name type="scientific">Rhizobium sophoriradicis</name>
    <dbReference type="NCBI Taxonomy" id="1535245"/>
    <lineage>
        <taxon>Bacteria</taxon>
        <taxon>Pseudomonadati</taxon>
        <taxon>Pseudomonadota</taxon>
        <taxon>Alphaproteobacteria</taxon>
        <taxon>Hyphomicrobiales</taxon>
        <taxon>Rhizobiaceae</taxon>
        <taxon>Rhizobium/Agrobacterium group</taxon>
        <taxon>Rhizobium</taxon>
    </lineage>
</organism>
<dbReference type="Proteomes" id="UP000218807">
    <property type="component" value="Unassembled WGS sequence"/>
</dbReference>
<evidence type="ECO:0000313" key="3">
    <source>
        <dbReference type="Proteomes" id="UP000218807"/>
    </source>
</evidence>
<proteinExistence type="predicted"/>
<feature type="compositionally biased region" description="Acidic residues" evidence="1">
    <location>
        <begin position="129"/>
        <end position="140"/>
    </location>
</feature>
<dbReference type="Pfam" id="PF18934">
    <property type="entry name" value="DUF5682"/>
    <property type="match status" value="1"/>
</dbReference>
<evidence type="ECO:0000256" key="1">
    <source>
        <dbReference type="SAM" id="MobiDB-lite"/>
    </source>
</evidence>
<evidence type="ECO:0000313" key="2">
    <source>
        <dbReference type="EMBL" id="PCK81704.1"/>
    </source>
</evidence>
<dbReference type="RefSeq" id="WP_096762466.1">
    <property type="nucleotide sequence ID" value="NZ_NXDM01000005.1"/>
</dbReference>
<name>A0A2A5KX98_9HYPH</name>
<feature type="region of interest" description="Disordered" evidence="1">
    <location>
        <begin position="124"/>
        <end position="145"/>
    </location>
</feature>
<dbReference type="InterPro" id="IPR043737">
    <property type="entry name" value="DUF5682"/>
</dbReference>
<gene>
    <name evidence="2" type="ORF">CPT34_07815</name>
</gene>
<keyword evidence="3" id="KW-1185">Reference proteome</keyword>
<dbReference type="AlphaFoldDB" id="A0A2A5KX98"/>
<protein>
    <submittedName>
        <fullName evidence="2">Uncharacterized protein</fullName>
    </submittedName>
</protein>
<comment type="caution">
    <text evidence="2">The sequence shown here is derived from an EMBL/GenBank/DDBJ whole genome shotgun (WGS) entry which is preliminary data.</text>
</comment>
<accession>A0A2A5KX98</accession>
<dbReference type="EMBL" id="NXDM01000005">
    <property type="protein sequence ID" value="PCK81704.1"/>
    <property type="molecule type" value="Genomic_DNA"/>
</dbReference>